<comment type="subcellular location">
    <subcellularLocation>
        <location evidence="1">Membrane</location>
        <topology evidence="1">Multi-pass membrane protein</topology>
    </subcellularLocation>
</comment>
<keyword evidence="3 8" id="KW-0812">Transmembrane</keyword>
<feature type="region of interest" description="Disordered" evidence="7">
    <location>
        <begin position="1"/>
        <end position="42"/>
    </location>
</feature>
<protein>
    <submittedName>
        <fullName evidence="10">Membrane associated rhomboid family serine protease</fullName>
    </submittedName>
</protein>
<dbReference type="PANTHER" id="PTHR43731">
    <property type="entry name" value="RHOMBOID PROTEASE"/>
    <property type="match status" value="1"/>
</dbReference>
<evidence type="ECO:0000256" key="7">
    <source>
        <dbReference type="SAM" id="MobiDB-lite"/>
    </source>
</evidence>
<dbReference type="GO" id="GO:0016020">
    <property type="term" value="C:membrane"/>
    <property type="evidence" value="ECO:0007669"/>
    <property type="project" value="UniProtKB-SubCell"/>
</dbReference>
<evidence type="ECO:0000256" key="6">
    <source>
        <dbReference type="ARBA" id="ARBA00023136"/>
    </source>
</evidence>
<keyword evidence="5 8" id="KW-1133">Transmembrane helix</keyword>
<evidence type="ECO:0000256" key="1">
    <source>
        <dbReference type="ARBA" id="ARBA00004141"/>
    </source>
</evidence>
<feature type="compositionally biased region" description="Pro residues" evidence="7">
    <location>
        <begin position="1"/>
        <end position="13"/>
    </location>
</feature>
<evidence type="ECO:0000256" key="3">
    <source>
        <dbReference type="ARBA" id="ARBA00022692"/>
    </source>
</evidence>
<accession>A0A7W6LFA4</accession>
<comment type="caution">
    <text evidence="10">The sequence shown here is derived from an EMBL/GenBank/DDBJ whole genome shotgun (WGS) entry which is preliminary data.</text>
</comment>
<keyword evidence="11" id="KW-1185">Reference proteome</keyword>
<feature type="transmembrane region" description="Helical" evidence="8">
    <location>
        <begin position="240"/>
        <end position="260"/>
    </location>
</feature>
<evidence type="ECO:0000256" key="2">
    <source>
        <dbReference type="ARBA" id="ARBA00009045"/>
    </source>
</evidence>
<dbReference type="GO" id="GO:0004252">
    <property type="term" value="F:serine-type endopeptidase activity"/>
    <property type="evidence" value="ECO:0007669"/>
    <property type="project" value="InterPro"/>
</dbReference>
<organism evidence="10 11">
    <name type="scientific">Rhizobium rhizoryzae</name>
    <dbReference type="NCBI Taxonomy" id="451876"/>
    <lineage>
        <taxon>Bacteria</taxon>
        <taxon>Pseudomonadati</taxon>
        <taxon>Pseudomonadota</taxon>
        <taxon>Alphaproteobacteria</taxon>
        <taxon>Hyphomicrobiales</taxon>
        <taxon>Rhizobiaceae</taxon>
        <taxon>Rhizobium/Agrobacterium group</taxon>
        <taxon>Rhizobium</taxon>
    </lineage>
</organism>
<name>A0A7W6LFA4_9HYPH</name>
<dbReference type="SUPFAM" id="SSF144091">
    <property type="entry name" value="Rhomboid-like"/>
    <property type="match status" value="1"/>
</dbReference>
<dbReference type="Gene3D" id="1.20.1540.10">
    <property type="entry name" value="Rhomboid-like"/>
    <property type="match status" value="1"/>
</dbReference>
<evidence type="ECO:0000256" key="4">
    <source>
        <dbReference type="ARBA" id="ARBA00022801"/>
    </source>
</evidence>
<evidence type="ECO:0000259" key="9">
    <source>
        <dbReference type="Pfam" id="PF01694"/>
    </source>
</evidence>
<keyword evidence="10" id="KW-0645">Protease</keyword>
<dbReference type="AlphaFoldDB" id="A0A7W6LFA4"/>
<dbReference type="GO" id="GO:0006508">
    <property type="term" value="P:proteolysis"/>
    <property type="evidence" value="ECO:0007669"/>
    <property type="project" value="UniProtKB-KW"/>
</dbReference>
<feature type="transmembrane region" description="Helical" evidence="8">
    <location>
        <begin position="47"/>
        <end position="68"/>
    </location>
</feature>
<evidence type="ECO:0000313" key="10">
    <source>
        <dbReference type="EMBL" id="MBB4142207.1"/>
    </source>
</evidence>
<feature type="transmembrane region" description="Helical" evidence="8">
    <location>
        <begin position="213"/>
        <end position="234"/>
    </location>
</feature>
<feature type="compositionally biased region" description="Basic and acidic residues" evidence="7">
    <location>
        <begin position="24"/>
        <end position="42"/>
    </location>
</feature>
<evidence type="ECO:0000256" key="8">
    <source>
        <dbReference type="SAM" id="Phobius"/>
    </source>
</evidence>
<evidence type="ECO:0000256" key="5">
    <source>
        <dbReference type="ARBA" id="ARBA00022989"/>
    </source>
</evidence>
<dbReference type="PANTHER" id="PTHR43731:SF14">
    <property type="entry name" value="PRESENILIN-ASSOCIATED RHOMBOID-LIKE PROTEIN, MITOCHONDRIAL"/>
    <property type="match status" value="1"/>
</dbReference>
<dbReference type="InterPro" id="IPR022764">
    <property type="entry name" value="Peptidase_S54_rhomboid_dom"/>
</dbReference>
<dbReference type="InterPro" id="IPR050925">
    <property type="entry name" value="Rhomboid_protease_S54"/>
</dbReference>
<dbReference type="Proteomes" id="UP000519897">
    <property type="component" value="Unassembled WGS sequence"/>
</dbReference>
<keyword evidence="4" id="KW-0378">Hydrolase</keyword>
<dbReference type="EMBL" id="JACIEC010000001">
    <property type="protein sequence ID" value="MBB4142207.1"/>
    <property type="molecule type" value="Genomic_DNA"/>
</dbReference>
<gene>
    <name evidence="10" type="ORF">GGQ72_000706</name>
</gene>
<reference evidence="10 11" key="1">
    <citation type="submission" date="2020-08" db="EMBL/GenBank/DDBJ databases">
        <title>Genomic Encyclopedia of Type Strains, Phase IV (KMG-IV): sequencing the most valuable type-strain genomes for metagenomic binning, comparative biology and taxonomic classification.</title>
        <authorList>
            <person name="Goeker M."/>
        </authorList>
    </citation>
    <scope>NUCLEOTIDE SEQUENCE [LARGE SCALE GENOMIC DNA]</scope>
    <source>
        <strain evidence="10 11">DSM 29514</strain>
    </source>
</reference>
<dbReference type="InterPro" id="IPR035952">
    <property type="entry name" value="Rhomboid-like_sf"/>
</dbReference>
<proteinExistence type="inferred from homology"/>
<sequence length="271" mass="29896">MEKPPETPWGAPPPEEETPAQRGIHRDRGMNEDHRRDSQRREPAINLPGPLLAILGLLIILFVLDAYVLSDEMRAYFLFELAFTPLRYVFPLSGQGLEWLWTPVTYSFLHGSVEHLAFNGLWLAAFGAPVFRRIGFKRFMVFWALSAACSAFFHAALNWGQETILIGASGVISALMGAACRFAFPASGTGMFGRDVHLLPRQGIVGAMRNRTVFIFTILWFLGNVLIALGIPLVGGDDSAIAWDAHIGGFLFGYLLFSAFDPGVAARPDRG</sequence>
<feature type="transmembrane region" description="Helical" evidence="8">
    <location>
        <begin position="139"/>
        <end position="157"/>
    </location>
</feature>
<evidence type="ECO:0000313" key="11">
    <source>
        <dbReference type="Proteomes" id="UP000519897"/>
    </source>
</evidence>
<comment type="similarity">
    <text evidence="2">Belongs to the peptidase S54 family.</text>
</comment>
<feature type="transmembrane region" description="Helical" evidence="8">
    <location>
        <begin position="163"/>
        <end position="184"/>
    </location>
</feature>
<dbReference type="Pfam" id="PF01694">
    <property type="entry name" value="Rhomboid"/>
    <property type="match status" value="1"/>
</dbReference>
<keyword evidence="6 8" id="KW-0472">Membrane</keyword>
<feature type="domain" description="Peptidase S54 rhomboid" evidence="9">
    <location>
        <begin position="100"/>
        <end position="256"/>
    </location>
</feature>